<reference evidence="1 2" key="1">
    <citation type="submission" date="2024-11" db="EMBL/GenBank/DDBJ databases">
        <authorList>
            <person name="Heng Y.C."/>
            <person name="Lim A.C.H."/>
            <person name="Lee J.K.Y."/>
            <person name="Kittelmann S."/>
        </authorList>
    </citation>
    <scope>NUCLEOTIDE SEQUENCE [LARGE SCALE GENOMIC DNA]</scope>
    <source>
        <strain evidence="1 2">WILCCON 0202</strain>
    </source>
</reference>
<evidence type="ECO:0000313" key="1">
    <source>
        <dbReference type="EMBL" id="MFL0268077.1"/>
    </source>
</evidence>
<dbReference type="Proteomes" id="UP001623661">
    <property type="component" value="Unassembled WGS sequence"/>
</dbReference>
<evidence type="ECO:0000313" key="2">
    <source>
        <dbReference type="Proteomes" id="UP001623661"/>
    </source>
</evidence>
<dbReference type="EMBL" id="JBJHZY010000001">
    <property type="protein sequence ID" value="MFL0268077.1"/>
    <property type="molecule type" value="Genomic_DNA"/>
</dbReference>
<accession>A0ABW8TRB4</accession>
<protein>
    <submittedName>
        <fullName evidence="1">Uncharacterized protein</fullName>
    </submittedName>
</protein>
<gene>
    <name evidence="1" type="ORF">ACJDUH_08180</name>
</gene>
<comment type="caution">
    <text evidence="1">The sequence shown here is derived from an EMBL/GenBank/DDBJ whole genome shotgun (WGS) entry which is preliminary data.</text>
</comment>
<name>A0ABW8TRB4_9CLOT</name>
<proteinExistence type="predicted"/>
<keyword evidence="2" id="KW-1185">Reference proteome</keyword>
<sequence length="150" mass="17302">MKRKIIIVLFLICIVSISTNVFQFYKIEQYSNQQKFYTVAVESGFKSFITGLDYYDGKTSALSNESAIKNSVSTISSISNKMLISKYKDNRPLSEMLMYLDMFFVMESDEYINKNINSIKPQLTNISKNLNDEKAIIELNFVLKKLVSNK</sequence>
<organism evidence="1 2">
    <name type="scientific">Candidatus Clostridium radicumherbarum</name>
    <dbReference type="NCBI Taxonomy" id="3381662"/>
    <lineage>
        <taxon>Bacteria</taxon>
        <taxon>Bacillati</taxon>
        <taxon>Bacillota</taxon>
        <taxon>Clostridia</taxon>
        <taxon>Eubacteriales</taxon>
        <taxon>Clostridiaceae</taxon>
        <taxon>Clostridium</taxon>
    </lineage>
</organism>
<dbReference type="RefSeq" id="WP_406764660.1">
    <property type="nucleotide sequence ID" value="NZ_JBJHZY010000001.1"/>
</dbReference>